<keyword evidence="5" id="KW-1185">Reference proteome</keyword>
<gene>
    <name evidence="4" type="ORF">CryarDRAFT_0948</name>
</gene>
<evidence type="ECO:0000313" key="4">
    <source>
        <dbReference type="EMBL" id="EXG79896.1"/>
    </source>
</evidence>
<comment type="caution">
    <text evidence="4">The sequence shown here is derived from an EMBL/GenBank/DDBJ whole genome shotgun (WGS) entry which is preliminary data.</text>
</comment>
<evidence type="ECO:0000256" key="1">
    <source>
        <dbReference type="ARBA" id="ARBA00022679"/>
    </source>
</evidence>
<keyword evidence="2" id="KW-0012">Acyltransferase</keyword>
<evidence type="ECO:0000259" key="3">
    <source>
        <dbReference type="PROSITE" id="PS51186"/>
    </source>
</evidence>
<accession>A0A011ACW6</accession>
<dbReference type="PANTHER" id="PTHR43877">
    <property type="entry name" value="AMINOALKYLPHOSPHONATE N-ACETYLTRANSFERASE-RELATED-RELATED"/>
    <property type="match status" value="1"/>
</dbReference>
<dbReference type="HOGENOM" id="CLU_932908_0_0_11"/>
<dbReference type="EMBL" id="JFBT01000001">
    <property type="protein sequence ID" value="EXG79896.1"/>
    <property type="molecule type" value="Genomic_DNA"/>
</dbReference>
<dbReference type="SUPFAM" id="SSF55729">
    <property type="entry name" value="Acyl-CoA N-acyltransferases (Nat)"/>
    <property type="match status" value="2"/>
</dbReference>
<dbReference type="Gene3D" id="3.40.630.30">
    <property type="match status" value="2"/>
</dbReference>
<dbReference type="RefSeq" id="WP_169744993.1">
    <property type="nucleotide sequence ID" value="NZ_KK073874.1"/>
</dbReference>
<evidence type="ECO:0000313" key="5">
    <source>
        <dbReference type="Proteomes" id="UP000021053"/>
    </source>
</evidence>
<dbReference type="GO" id="GO:0016747">
    <property type="term" value="F:acyltransferase activity, transferring groups other than amino-acyl groups"/>
    <property type="evidence" value="ECO:0007669"/>
    <property type="project" value="InterPro"/>
</dbReference>
<dbReference type="InterPro" id="IPR016181">
    <property type="entry name" value="Acyl_CoA_acyltransferase"/>
</dbReference>
<evidence type="ECO:0000256" key="2">
    <source>
        <dbReference type="ARBA" id="ARBA00023315"/>
    </source>
</evidence>
<dbReference type="AlphaFoldDB" id="A0A011ACW6"/>
<dbReference type="PROSITE" id="PS51186">
    <property type="entry name" value="GNAT"/>
    <property type="match status" value="1"/>
</dbReference>
<dbReference type="InterPro" id="IPR050832">
    <property type="entry name" value="Bact_Acetyltransf"/>
</dbReference>
<sequence length="298" mass="32795">MIASTQAKQATNSAATDEYSVSPYSSTDLDAVHALATAVTGSESYPKFLIAQLADILGPGFLVARDADARVVGYTVATPHAQIEARGVVLALVVDKNHARVERELVGVATTYLRGHGCEEIVFAATTAPEASDDRDDTPAPAGAYRVRQFTPADLDDVHRVELSAFGSDPYPRLFFLQLAEVLGTGFLVAERGTGSERRVVGYLLGVLDMVAPGRGWVMSVAVHALHRGRHVGWQLMEEAERYFREVGRKEVQLTVDPDNEVAVELYQHRYYETVYCHDDLHGMKLSRLVMRLRLPVR</sequence>
<proteinExistence type="predicted"/>
<keyword evidence="1 4" id="KW-0808">Transferase</keyword>
<dbReference type="InterPro" id="IPR000182">
    <property type="entry name" value="GNAT_dom"/>
</dbReference>
<dbReference type="Proteomes" id="UP000021053">
    <property type="component" value="Unassembled WGS sequence"/>
</dbReference>
<feature type="domain" description="N-acetyltransferase" evidence="3">
    <location>
        <begin position="145"/>
        <end position="298"/>
    </location>
</feature>
<organism evidence="4 5">
    <name type="scientific">Cryptosporangium arvum DSM 44712</name>
    <dbReference type="NCBI Taxonomy" id="927661"/>
    <lineage>
        <taxon>Bacteria</taxon>
        <taxon>Bacillati</taxon>
        <taxon>Actinomycetota</taxon>
        <taxon>Actinomycetes</taxon>
        <taxon>Cryptosporangiales</taxon>
        <taxon>Cryptosporangiaceae</taxon>
        <taxon>Cryptosporangium</taxon>
    </lineage>
</organism>
<dbReference type="CDD" id="cd04301">
    <property type="entry name" value="NAT_SF"/>
    <property type="match status" value="1"/>
</dbReference>
<protein>
    <submittedName>
        <fullName evidence="4">Acetyltransferase</fullName>
    </submittedName>
</protein>
<reference evidence="4 5" key="1">
    <citation type="submission" date="2013-07" db="EMBL/GenBank/DDBJ databases">
        <authorList>
            <consortium name="DOE Joint Genome Institute"/>
            <person name="Eisen J."/>
            <person name="Huntemann M."/>
            <person name="Han J."/>
            <person name="Chen A."/>
            <person name="Kyrpides N."/>
            <person name="Mavromatis K."/>
            <person name="Markowitz V."/>
            <person name="Palaniappan K."/>
            <person name="Ivanova N."/>
            <person name="Schaumberg A."/>
            <person name="Pati A."/>
            <person name="Liolios K."/>
            <person name="Nordberg H.P."/>
            <person name="Cantor M.N."/>
            <person name="Hua S.X."/>
            <person name="Woyke T."/>
        </authorList>
    </citation>
    <scope>NUCLEOTIDE SEQUENCE [LARGE SCALE GENOMIC DNA]</scope>
    <source>
        <strain evidence="4 5">DSM 44712</strain>
    </source>
</reference>
<dbReference type="Pfam" id="PF00583">
    <property type="entry name" value="Acetyltransf_1"/>
    <property type="match status" value="1"/>
</dbReference>
<name>A0A011ACW6_9ACTN</name>